<dbReference type="Proteomes" id="UP001187192">
    <property type="component" value="Unassembled WGS sequence"/>
</dbReference>
<evidence type="ECO:0000313" key="2">
    <source>
        <dbReference type="Proteomes" id="UP001187192"/>
    </source>
</evidence>
<proteinExistence type="predicted"/>
<dbReference type="AlphaFoldDB" id="A0AA88A4Z6"/>
<accession>A0AA88A4Z6</accession>
<comment type="caution">
    <text evidence="1">The sequence shown here is derived from an EMBL/GenBank/DDBJ whole genome shotgun (WGS) entry which is preliminary data.</text>
</comment>
<organism evidence="1 2">
    <name type="scientific">Ficus carica</name>
    <name type="common">Common fig</name>
    <dbReference type="NCBI Taxonomy" id="3494"/>
    <lineage>
        <taxon>Eukaryota</taxon>
        <taxon>Viridiplantae</taxon>
        <taxon>Streptophyta</taxon>
        <taxon>Embryophyta</taxon>
        <taxon>Tracheophyta</taxon>
        <taxon>Spermatophyta</taxon>
        <taxon>Magnoliopsida</taxon>
        <taxon>eudicotyledons</taxon>
        <taxon>Gunneridae</taxon>
        <taxon>Pentapetalae</taxon>
        <taxon>rosids</taxon>
        <taxon>fabids</taxon>
        <taxon>Rosales</taxon>
        <taxon>Moraceae</taxon>
        <taxon>Ficeae</taxon>
        <taxon>Ficus</taxon>
    </lineage>
</organism>
<sequence>MPHGSMHHRCQRRNCSKYNPIIGRIWSTFRSLTTEGQAAVHRCTACADMEEEKYMHVKRVGELMLGPENVKDGKKFIRFASLVLLLSQLRCPSDWSCITYYPCRATFG</sequence>
<gene>
    <name evidence="1" type="ORF">TIFTF001_013808</name>
</gene>
<name>A0AA88A4Z6_FICCA</name>
<keyword evidence="2" id="KW-1185">Reference proteome</keyword>
<reference evidence="1" key="1">
    <citation type="submission" date="2023-07" db="EMBL/GenBank/DDBJ databases">
        <title>draft genome sequence of fig (Ficus carica).</title>
        <authorList>
            <person name="Takahashi T."/>
            <person name="Nishimura K."/>
        </authorList>
    </citation>
    <scope>NUCLEOTIDE SEQUENCE</scope>
</reference>
<dbReference type="EMBL" id="BTGU01000018">
    <property type="protein sequence ID" value="GMN44602.1"/>
    <property type="molecule type" value="Genomic_DNA"/>
</dbReference>
<evidence type="ECO:0000313" key="1">
    <source>
        <dbReference type="EMBL" id="GMN44602.1"/>
    </source>
</evidence>
<protein>
    <submittedName>
        <fullName evidence="1">Uncharacterized protein</fullName>
    </submittedName>
</protein>